<feature type="transmembrane region" description="Helical" evidence="8">
    <location>
        <begin position="266"/>
        <end position="284"/>
    </location>
</feature>
<evidence type="ECO:0000256" key="3">
    <source>
        <dbReference type="ARBA" id="ARBA00022449"/>
    </source>
</evidence>
<dbReference type="Gene3D" id="1.20.1530.20">
    <property type="match status" value="1"/>
</dbReference>
<dbReference type="InterPro" id="IPR006153">
    <property type="entry name" value="Cation/H_exchanger_TM"/>
</dbReference>
<organism evidence="10 11">
    <name type="scientific">Balnearium lithotrophicum</name>
    <dbReference type="NCBI Taxonomy" id="223788"/>
    <lineage>
        <taxon>Bacteria</taxon>
        <taxon>Pseudomonadati</taxon>
        <taxon>Aquificota</taxon>
        <taxon>Aquificia</taxon>
        <taxon>Desulfurobacteriales</taxon>
        <taxon>Desulfurobacteriaceae</taxon>
        <taxon>Balnearium</taxon>
    </lineage>
</organism>
<evidence type="ECO:0000256" key="7">
    <source>
        <dbReference type="ARBA" id="ARBA00023136"/>
    </source>
</evidence>
<feature type="transmembrane region" description="Helical" evidence="8">
    <location>
        <begin position="222"/>
        <end position="254"/>
    </location>
</feature>
<gene>
    <name evidence="10" type="ORF">SAMN06269117_10229</name>
</gene>
<feature type="transmembrane region" description="Helical" evidence="8">
    <location>
        <begin position="326"/>
        <end position="347"/>
    </location>
</feature>
<evidence type="ECO:0000313" key="11">
    <source>
        <dbReference type="Proteomes" id="UP000317315"/>
    </source>
</evidence>
<feature type="transmembrane region" description="Helical" evidence="8">
    <location>
        <begin position="6"/>
        <end position="22"/>
    </location>
</feature>
<evidence type="ECO:0000256" key="5">
    <source>
        <dbReference type="ARBA" id="ARBA00022989"/>
    </source>
</evidence>
<dbReference type="GO" id="GO:0016020">
    <property type="term" value="C:membrane"/>
    <property type="evidence" value="ECO:0007669"/>
    <property type="project" value="UniProtKB-SubCell"/>
</dbReference>
<keyword evidence="2" id="KW-0813">Transport</keyword>
<dbReference type="RefSeq" id="WP_142933612.1">
    <property type="nucleotide sequence ID" value="NZ_FXTM01000002.1"/>
</dbReference>
<protein>
    <submittedName>
        <fullName evidence="10">Transporter, CPA2 family</fullName>
    </submittedName>
</protein>
<evidence type="ECO:0000256" key="6">
    <source>
        <dbReference type="ARBA" id="ARBA00023065"/>
    </source>
</evidence>
<comment type="subcellular location">
    <subcellularLocation>
        <location evidence="1">Membrane</location>
        <topology evidence="1">Multi-pass membrane protein</topology>
    </subcellularLocation>
</comment>
<feature type="transmembrane region" description="Helical" evidence="8">
    <location>
        <begin position="359"/>
        <end position="379"/>
    </location>
</feature>
<sequence length="388" mass="43367">MESSLISIFLITIGILFVPFFSKVFKIPVAVGEVIYGILIGKTCFNLVESSELIDFLSNFGFLLLMFIAGLEVKFVEIRKQSPKTKILTFIIPTLVFLIALLLGSELKLNFLVSLVVGAISVGVVVSVLREREILNTRYGKTIFLIGIVGEVISILLLTLASLYTKYKFSFDFWIGIVELILFFIVSRIVLLFLRSFVWWYPNRFKFFFERNPSEIGVRISLAVMFLLSIDATLIHIEPIIGAFIAGVIFATVFEETENIEEKLSGISFGFLIPIFFIHVGIEFQIPNLDFQLLKFLLLLTALSFLAKVFPSVLLKLEGFSLTNSIAAGFLLSAPLTLVIVISEVGVKLGVIDHHTEGTLILLAVLTGILAPTLFNLLYRREDESSNT</sequence>
<dbReference type="InterPro" id="IPR038770">
    <property type="entry name" value="Na+/solute_symporter_sf"/>
</dbReference>
<feature type="transmembrane region" description="Helical" evidence="8">
    <location>
        <begin position="87"/>
        <end position="105"/>
    </location>
</feature>
<feature type="transmembrane region" description="Helical" evidence="8">
    <location>
        <begin position="142"/>
        <end position="161"/>
    </location>
</feature>
<feature type="transmembrane region" description="Helical" evidence="8">
    <location>
        <begin position="173"/>
        <end position="201"/>
    </location>
</feature>
<name>A0A521AL70_9BACT</name>
<dbReference type="EMBL" id="FXTM01000002">
    <property type="protein sequence ID" value="SMO35523.1"/>
    <property type="molecule type" value="Genomic_DNA"/>
</dbReference>
<dbReference type="AlphaFoldDB" id="A0A521AL70"/>
<keyword evidence="11" id="KW-1185">Reference proteome</keyword>
<feature type="transmembrane region" description="Helical" evidence="8">
    <location>
        <begin position="296"/>
        <end position="314"/>
    </location>
</feature>
<dbReference type="GO" id="GO:1902600">
    <property type="term" value="P:proton transmembrane transport"/>
    <property type="evidence" value="ECO:0007669"/>
    <property type="project" value="InterPro"/>
</dbReference>
<evidence type="ECO:0000256" key="2">
    <source>
        <dbReference type="ARBA" id="ARBA00022448"/>
    </source>
</evidence>
<feature type="domain" description="Cation/H+ exchanger transmembrane" evidence="9">
    <location>
        <begin position="15"/>
        <end position="375"/>
    </location>
</feature>
<evidence type="ECO:0000313" key="10">
    <source>
        <dbReference type="EMBL" id="SMO35523.1"/>
    </source>
</evidence>
<accession>A0A521AL70</accession>
<feature type="transmembrane region" description="Helical" evidence="8">
    <location>
        <begin position="111"/>
        <end position="130"/>
    </location>
</feature>
<keyword evidence="7 8" id="KW-0472">Membrane</keyword>
<proteinExistence type="predicted"/>
<dbReference type="PANTHER" id="PTHR43562:SF1">
    <property type="entry name" value="NA(+)_H(+) ANTIPORTER YJBQ-RELATED"/>
    <property type="match status" value="1"/>
</dbReference>
<dbReference type="GO" id="GO:0015297">
    <property type="term" value="F:antiporter activity"/>
    <property type="evidence" value="ECO:0007669"/>
    <property type="project" value="UniProtKB-KW"/>
</dbReference>
<keyword evidence="6" id="KW-0406">Ion transport</keyword>
<evidence type="ECO:0000256" key="4">
    <source>
        <dbReference type="ARBA" id="ARBA00022692"/>
    </source>
</evidence>
<dbReference type="PANTHER" id="PTHR43562">
    <property type="entry name" value="NAPA-TYPE SODIUM/HYDROGEN ANTIPORTER"/>
    <property type="match status" value="1"/>
</dbReference>
<dbReference type="Proteomes" id="UP000317315">
    <property type="component" value="Unassembled WGS sequence"/>
</dbReference>
<reference evidence="10 11" key="1">
    <citation type="submission" date="2017-05" db="EMBL/GenBank/DDBJ databases">
        <authorList>
            <person name="Varghese N."/>
            <person name="Submissions S."/>
        </authorList>
    </citation>
    <scope>NUCLEOTIDE SEQUENCE [LARGE SCALE GENOMIC DNA]</scope>
    <source>
        <strain evidence="10 11">DSM 16304</strain>
    </source>
</reference>
<keyword evidence="3" id="KW-0050">Antiport</keyword>
<evidence type="ECO:0000256" key="1">
    <source>
        <dbReference type="ARBA" id="ARBA00004141"/>
    </source>
</evidence>
<dbReference type="Pfam" id="PF00999">
    <property type="entry name" value="Na_H_Exchanger"/>
    <property type="match status" value="1"/>
</dbReference>
<dbReference type="OrthoDB" id="9793589at2"/>
<keyword evidence="5 8" id="KW-1133">Transmembrane helix</keyword>
<evidence type="ECO:0000256" key="8">
    <source>
        <dbReference type="SAM" id="Phobius"/>
    </source>
</evidence>
<evidence type="ECO:0000259" key="9">
    <source>
        <dbReference type="Pfam" id="PF00999"/>
    </source>
</evidence>
<feature type="transmembrane region" description="Helical" evidence="8">
    <location>
        <begin position="54"/>
        <end position="75"/>
    </location>
</feature>
<keyword evidence="4 8" id="KW-0812">Transmembrane</keyword>